<name>A0ABR1F5G3_9ASCO</name>
<organism evidence="2 3">
    <name type="scientific">Myxozyma melibiosi</name>
    <dbReference type="NCBI Taxonomy" id="54550"/>
    <lineage>
        <taxon>Eukaryota</taxon>
        <taxon>Fungi</taxon>
        <taxon>Dikarya</taxon>
        <taxon>Ascomycota</taxon>
        <taxon>Saccharomycotina</taxon>
        <taxon>Lipomycetes</taxon>
        <taxon>Lipomycetales</taxon>
        <taxon>Lipomycetaceae</taxon>
        <taxon>Myxozyma</taxon>
    </lineage>
</organism>
<sequence>MADDNRSINNDWRRRDQQSRSTFTPQQQQQKQQQQQQKQFSSQYTPVRGFNSREVEDFLNREYTAALEQARASEKEEDVKNKTVVFQSDGKGWTNTTPKGSAWTQRGHLTAKGATVLSELRRGVQNLPAE</sequence>
<feature type="compositionally biased region" description="Basic and acidic residues" evidence="1">
    <location>
        <begin position="1"/>
        <end position="18"/>
    </location>
</feature>
<accession>A0ABR1F5G3</accession>
<gene>
    <name evidence="2" type="ORF">BZA70DRAFT_267605</name>
</gene>
<keyword evidence="3" id="KW-1185">Reference proteome</keyword>
<comment type="caution">
    <text evidence="2">The sequence shown here is derived from an EMBL/GenBank/DDBJ whole genome shotgun (WGS) entry which is preliminary data.</text>
</comment>
<reference evidence="2 3" key="1">
    <citation type="submission" date="2024-03" db="EMBL/GenBank/DDBJ databases">
        <title>Genome-scale model development and genomic sequencing of the oleaginous clade Lipomyces.</title>
        <authorList>
            <consortium name="Lawrence Berkeley National Laboratory"/>
            <person name="Czajka J.J."/>
            <person name="Han Y."/>
            <person name="Kim J."/>
            <person name="Mondo S.J."/>
            <person name="Hofstad B.A."/>
            <person name="Robles A."/>
            <person name="Haridas S."/>
            <person name="Riley R."/>
            <person name="LaButti K."/>
            <person name="Pangilinan J."/>
            <person name="Andreopoulos W."/>
            <person name="Lipzen A."/>
            <person name="Yan J."/>
            <person name="Wang M."/>
            <person name="Ng V."/>
            <person name="Grigoriev I.V."/>
            <person name="Spatafora J.W."/>
            <person name="Magnuson J.K."/>
            <person name="Baker S.E."/>
            <person name="Pomraning K.R."/>
        </authorList>
    </citation>
    <scope>NUCLEOTIDE SEQUENCE [LARGE SCALE GENOMIC DNA]</scope>
    <source>
        <strain evidence="2 3">Phaff 52-87</strain>
    </source>
</reference>
<dbReference type="EMBL" id="JBBJBU010000006">
    <property type="protein sequence ID" value="KAK7205066.1"/>
    <property type="molecule type" value="Genomic_DNA"/>
</dbReference>
<evidence type="ECO:0000313" key="2">
    <source>
        <dbReference type="EMBL" id="KAK7205066.1"/>
    </source>
</evidence>
<proteinExistence type="predicted"/>
<dbReference type="RefSeq" id="XP_064768099.1">
    <property type="nucleotide sequence ID" value="XM_064911115.1"/>
</dbReference>
<feature type="region of interest" description="Disordered" evidence="1">
    <location>
        <begin position="1"/>
        <end position="52"/>
    </location>
</feature>
<evidence type="ECO:0000256" key="1">
    <source>
        <dbReference type="SAM" id="MobiDB-lite"/>
    </source>
</evidence>
<feature type="compositionally biased region" description="Low complexity" evidence="1">
    <location>
        <begin position="19"/>
        <end position="43"/>
    </location>
</feature>
<protein>
    <submittedName>
        <fullName evidence="2">Uncharacterized protein</fullName>
    </submittedName>
</protein>
<dbReference type="Proteomes" id="UP001498771">
    <property type="component" value="Unassembled WGS sequence"/>
</dbReference>
<evidence type="ECO:0000313" key="3">
    <source>
        <dbReference type="Proteomes" id="UP001498771"/>
    </source>
</evidence>
<dbReference type="GeneID" id="90036627"/>